<evidence type="ECO:0000256" key="2">
    <source>
        <dbReference type="ARBA" id="ARBA00022448"/>
    </source>
</evidence>
<dbReference type="EMBL" id="JAMQOP010000002">
    <property type="protein sequence ID" value="MDS0299993.1"/>
    <property type="molecule type" value="Genomic_DNA"/>
</dbReference>
<evidence type="ECO:0000313" key="7">
    <source>
        <dbReference type="Proteomes" id="UP001257060"/>
    </source>
</evidence>
<dbReference type="Proteomes" id="UP001257060">
    <property type="component" value="Unassembled WGS sequence"/>
</dbReference>
<comment type="subcellular location">
    <subcellularLocation>
        <location evidence="1">Cell envelope</location>
    </subcellularLocation>
</comment>
<reference evidence="6 7" key="1">
    <citation type="submission" date="2022-06" db="EMBL/GenBank/DDBJ databases">
        <title>Halogeometricum sp. a new haloarchaeum isolate from saline soil.</title>
        <authorList>
            <person name="Strakova D."/>
            <person name="Galisteo C."/>
            <person name="Sanchez-Porro C."/>
            <person name="Ventosa A."/>
        </authorList>
    </citation>
    <scope>NUCLEOTIDE SEQUENCE [LARGE SCALE GENOMIC DNA]</scope>
    <source>
        <strain evidence="6 7">S1BR25-6</strain>
    </source>
</reference>
<dbReference type="RefSeq" id="WP_310924840.1">
    <property type="nucleotide sequence ID" value="NZ_JAMQOP010000002.1"/>
</dbReference>
<organism evidence="6 7">
    <name type="scientific">Halogeometricum salsisoli</name>
    <dbReference type="NCBI Taxonomy" id="2950536"/>
    <lineage>
        <taxon>Archaea</taxon>
        <taxon>Methanobacteriati</taxon>
        <taxon>Methanobacteriota</taxon>
        <taxon>Stenosarchaea group</taxon>
        <taxon>Halobacteria</taxon>
        <taxon>Halobacteriales</taxon>
        <taxon>Haloferacaceae</taxon>
        <taxon>Halogeometricum</taxon>
    </lineage>
</organism>
<gene>
    <name evidence="6" type="ORF">NDI76_14695</name>
</gene>
<feature type="compositionally biased region" description="Gly residues" evidence="4">
    <location>
        <begin position="30"/>
        <end position="40"/>
    </location>
</feature>
<proteinExistence type="predicted"/>
<accession>A0ABU2GIV3</accession>
<evidence type="ECO:0000256" key="4">
    <source>
        <dbReference type="SAM" id="MobiDB-lite"/>
    </source>
</evidence>
<evidence type="ECO:0000313" key="6">
    <source>
        <dbReference type="EMBL" id="MDS0299993.1"/>
    </source>
</evidence>
<dbReference type="InterPro" id="IPR051313">
    <property type="entry name" value="Bact_iron-sidero_bind"/>
</dbReference>
<keyword evidence="2" id="KW-0813">Transport</keyword>
<dbReference type="Pfam" id="PF01497">
    <property type="entry name" value="Peripla_BP_2"/>
    <property type="match status" value="1"/>
</dbReference>
<feature type="compositionally biased region" description="Low complexity" evidence="4">
    <location>
        <begin position="41"/>
        <end position="61"/>
    </location>
</feature>
<keyword evidence="7" id="KW-1185">Reference proteome</keyword>
<dbReference type="Gene3D" id="3.40.50.1980">
    <property type="entry name" value="Nitrogenase molybdenum iron protein domain"/>
    <property type="match status" value="2"/>
</dbReference>
<name>A0ABU2GIV3_9EURY</name>
<evidence type="ECO:0000256" key="3">
    <source>
        <dbReference type="ARBA" id="ARBA00022729"/>
    </source>
</evidence>
<feature type="domain" description="Fe/B12 periplasmic-binding" evidence="5">
    <location>
        <begin position="211"/>
        <end position="364"/>
    </location>
</feature>
<dbReference type="PROSITE" id="PS51257">
    <property type="entry name" value="PROKAR_LIPOPROTEIN"/>
    <property type="match status" value="1"/>
</dbReference>
<feature type="region of interest" description="Disordered" evidence="4">
    <location>
        <begin position="26"/>
        <end position="80"/>
    </location>
</feature>
<dbReference type="PANTHER" id="PTHR30532">
    <property type="entry name" value="IRON III DICITRATE-BINDING PERIPLASMIC PROTEIN"/>
    <property type="match status" value="1"/>
</dbReference>
<dbReference type="InterPro" id="IPR002491">
    <property type="entry name" value="ABC_transptr_periplasmic_BD"/>
</dbReference>
<comment type="caution">
    <text evidence="6">The sequence shown here is derived from an EMBL/GenBank/DDBJ whole genome shotgun (WGS) entry which is preliminary data.</text>
</comment>
<dbReference type="PANTHER" id="PTHR30532:SF1">
    <property type="entry name" value="IRON(3+)-HYDROXAMATE-BINDING PROTEIN FHUD"/>
    <property type="match status" value="1"/>
</dbReference>
<protein>
    <submittedName>
        <fullName evidence="6">ABC transporter substrate-binding protein</fullName>
    </submittedName>
</protein>
<sequence>MTDDGSRSRTRRDVLKASGVLAATGLLAGCSGGSGEGTTGAGATESATDTEAAAASATESASETEEGTEEAASGESYSVTMPPVGTIEFDGVPETWVANNGSWADMGVALGQDPPKGVWLPSRYHTRYYDGIPDVSVDKSGMTALYSDGVSKEVFYELDGDVHVIDPNFLLNRFKGWEQADVDEISNQVAPFFGNSIFSTGYGWHESYPYLSLYEAFEKLSQVFQEQERYEAFASLHEQFQSNVSNVVPSSESERPAVAILWPQPVDNPETFSPYLIGEGTSFKQWRDLQVRDALAETDVKDFHESRGEIDYETLLEVDPDVLLLRGNESKTAEEFQNTVVEYMKNQSVASQLSAVQSGDVYRGGPLYQGPITNLVVTERAAKDLYGAEGQLFDRQRVSDIVNGNF</sequence>
<dbReference type="SUPFAM" id="SSF53807">
    <property type="entry name" value="Helical backbone' metal receptor"/>
    <property type="match status" value="1"/>
</dbReference>
<keyword evidence="3" id="KW-0732">Signal</keyword>
<evidence type="ECO:0000256" key="1">
    <source>
        <dbReference type="ARBA" id="ARBA00004196"/>
    </source>
</evidence>
<dbReference type="InterPro" id="IPR006311">
    <property type="entry name" value="TAT_signal"/>
</dbReference>
<evidence type="ECO:0000259" key="5">
    <source>
        <dbReference type="Pfam" id="PF01497"/>
    </source>
</evidence>
<dbReference type="PROSITE" id="PS51318">
    <property type="entry name" value="TAT"/>
    <property type="match status" value="1"/>
</dbReference>